<comment type="caution">
    <text evidence="2">The sequence shown here is derived from an EMBL/GenBank/DDBJ whole genome shotgun (WGS) entry which is preliminary data.</text>
</comment>
<gene>
    <name evidence="2" type="ORF">FJV41_14395</name>
</gene>
<reference evidence="2 3" key="1">
    <citation type="submission" date="2019-06" db="EMBL/GenBank/DDBJ databases">
        <authorList>
            <person name="Livingstone P."/>
            <person name="Whitworth D."/>
        </authorList>
    </citation>
    <scope>NUCLEOTIDE SEQUENCE [LARGE SCALE GENOMIC DNA]</scope>
    <source>
        <strain evidence="2 3">AM401</strain>
    </source>
</reference>
<dbReference type="Pfam" id="PF13527">
    <property type="entry name" value="Acetyltransf_9"/>
    <property type="match status" value="1"/>
</dbReference>
<proteinExistence type="predicted"/>
<accession>A0A540X3K3</accession>
<feature type="domain" description="N-acetyltransferase" evidence="1">
    <location>
        <begin position="8"/>
        <end position="151"/>
    </location>
</feature>
<dbReference type="PROSITE" id="PS51186">
    <property type="entry name" value="GNAT"/>
    <property type="match status" value="1"/>
</dbReference>
<dbReference type="SUPFAM" id="SSF55729">
    <property type="entry name" value="Acyl-CoA N-acyltransferases (Nat)"/>
    <property type="match status" value="1"/>
</dbReference>
<protein>
    <submittedName>
        <fullName evidence="2">GNAT family N-acetyltransferase</fullName>
    </submittedName>
</protein>
<keyword evidence="3" id="KW-1185">Reference proteome</keyword>
<organism evidence="2 3">
    <name type="scientific">Myxococcus llanfairpwllgwyngyllgogerychwyrndrobwllllantysiliogogogochensis</name>
    <dbReference type="NCBI Taxonomy" id="2590453"/>
    <lineage>
        <taxon>Bacteria</taxon>
        <taxon>Pseudomonadati</taxon>
        <taxon>Myxococcota</taxon>
        <taxon>Myxococcia</taxon>
        <taxon>Myxococcales</taxon>
        <taxon>Cystobacterineae</taxon>
        <taxon>Myxococcaceae</taxon>
        <taxon>Myxococcus</taxon>
    </lineage>
</organism>
<evidence type="ECO:0000313" key="3">
    <source>
        <dbReference type="Proteomes" id="UP000315369"/>
    </source>
</evidence>
<evidence type="ECO:0000313" key="2">
    <source>
        <dbReference type="EMBL" id="TQF15264.1"/>
    </source>
</evidence>
<keyword evidence="2" id="KW-0808">Transferase</keyword>
<dbReference type="AlphaFoldDB" id="A0A540X3K3"/>
<evidence type="ECO:0000259" key="1">
    <source>
        <dbReference type="PROSITE" id="PS51186"/>
    </source>
</evidence>
<dbReference type="Proteomes" id="UP000315369">
    <property type="component" value="Unassembled WGS sequence"/>
</dbReference>
<dbReference type="InterPro" id="IPR000182">
    <property type="entry name" value="GNAT_dom"/>
</dbReference>
<dbReference type="GO" id="GO:0016747">
    <property type="term" value="F:acyltransferase activity, transferring groups other than amino-acyl groups"/>
    <property type="evidence" value="ECO:0007669"/>
    <property type="project" value="InterPro"/>
</dbReference>
<dbReference type="RefSeq" id="WP_141643044.1">
    <property type="nucleotide sequence ID" value="NZ_VIFM01000047.1"/>
</dbReference>
<dbReference type="OrthoDB" id="9797178at2"/>
<dbReference type="EMBL" id="VIFM01000047">
    <property type="protein sequence ID" value="TQF15264.1"/>
    <property type="molecule type" value="Genomic_DNA"/>
</dbReference>
<dbReference type="Gene3D" id="3.40.630.30">
    <property type="match status" value="1"/>
</dbReference>
<dbReference type="InterPro" id="IPR016181">
    <property type="entry name" value="Acyl_CoA_acyltransferase"/>
</dbReference>
<sequence>MSKVPRVVAIDHRDSALQAAFCEYVPQVFRTVDFRRWCAWGEWTDDYRAFSVVDEGRVVANASVMRMCLRVEGREVVGYQLGAVGCVPERRGQGLARVAMEAAMEACGDAPVVLFANKKVLDFYPRFGFEPREQTLFGVTLEVTPRGEPAPVLDVSEASVRARLVALAEEGVPVTERFGARRHGHIATWYAAANFARPLRKLSEDAWVFAGVEDGTLYIEDVFAREGFDLRPHLSRLVDEPVKAVQFGFTPERWWPGAEVIGEDMEADLFVRNLSLPAGANRFPVMART</sequence>
<name>A0A540X3K3_9BACT</name>